<dbReference type="PROSITE" id="PS51184">
    <property type="entry name" value="JMJC"/>
    <property type="match status" value="1"/>
</dbReference>
<organism evidence="2 3">
    <name type="scientific">Brevibacterium sandarakinum</name>
    <dbReference type="NCBI Taxonomy" id="629680"/>
    <lineage>
        <taxon>Bacteria</taxon>
        <taxon>Bacillati</taxon>
        <taxon>Actinomycetota</taxon>
        <taxon>Actinomycetes</taxon>
        <taxon>Micrococcales</taxon>
        <taxon>Brevibacteriaceae</taxon>
        <taxon>Brevibacterium</taxon>
    </lineage>
</organism>
<gene>
    <name evidence="2" type="ORF">SAMN04489751_0975</name>
</gene>
<sequence>MHSHRQVSIDAESSSVDGWSGTLGDFLTRLDNRPGDGLYMKHTTLTDIDPQLVARVLRPVRELNWLSSLPDEMRPSWYWLMAGQVGTGTPLHVDSMASAAWNLLITGRKIWRFLPPAEALQRGMIPVAPAYYELHPIEFEQAPGDLLFTPSGWAHAVENPTETIAVTGNYIGEANIDFAITYFEAVGEHNNALLCQDVKRAFTRKDVL</sequence>
<name>A0A1H1NJY7_BRESA</name>
<dbReference type="STRING" id="629680.SAMN04489751_0975"/>
<reference evidence="2" key="1">
    <citation type="submission" date="2016-10" db="EMBL/GenBank/DDBJ databases">
        <authorList>
            <person name="Varghese N."/>
            <person name="Submissions S."/>
        </authorList>
    </citation>
    <scope>NUCLEOTIDE SEQUENCE [LARGE SCALE GENOMIC DNA]</scope>
    <source>
        <strain evidence="2">DSM 22082</strain>
    </source>
</reference>
<dbReference type="PANTHER" id="PTHR12480">
    <property type="entry name" value="ARGININE DEMETHYLASE AND LYSYL-HYDROXYLASE JMJD"/>
    <property type="match status" value="1"/>
</dbReference>
<protein>
    <submittedName>
        <fullName evidence="2">JmjC domain-containing protein, hydroxylase</fullName>
    </submittedName>
</protein>
<dbReference type="InterPro" id="IPR050910">
    <property type="entry name" value="JMJD6_ArgDemeth/LysHydrox"/>
</dbReference>
<keyword evidence="3" id="KW-1185">Reference proteome</keyword>
<feature type="domain" description="JmjC" evidence="1">
    <location>
        <begin position="45"/>
        <end position="187"/>
    </location>
</feature>
<accession>A0A1H1NJY7</accession>
<evidence type="ECO:0000259" key="1">
    <source>
        <dbReference type="PROSITE" id="PS51184"/>
    </source>
</evidence>
<evidence type="ECO:0000313" key="3">
    <source>
        <dbReference type="Proteomes" id="UP000199700"/>
    </source>
</evidence>
<dbReference type="EMBL" id="LT629739">
    <property type="protein sequence ID" value="SDR99314.1"/>
    <property type="molecule type" value="Genomic_DNA"/>
</dbReference>
<evidence type="ECO:0000313" key="2">
    <source>
        <dbReference type="EMBL" id="SDR99314.1"/>
    </source>
</evidence>
<dbReference type="AlphaFoldDB" id="A0A1H1NJY7"/>
<dbReference type="SUPFAM" id="SSF51197">
    <property type="entry name" value="Clavaminate synthase-like"/>
    <property type="match status" value="1"/>
</dbReference>
<dbReference type="Proteomes" id="UP000199700">
    <property type="component" value="Chromosome"/>
</dbReference>
<proteinExistence type="predicted"/>
<dbReference type="InterPro" id="IPR003347">
    <property type="entry name" value="JmjC_dom"/>
</dbReference>
<dbReference type="SMART" id="SM00558">
    <property type="entry name" value="JmjC"/>
    <property type="match status" value="1"/>
</dbReference>
<dbReference type="Gene3D" id="2.60.120.650">
    <property type="entry name" value="Cupin"/>
    <property type="match status" value="1"/>
</dbReference>
<dbReference type="Pfam" id="PF02373">
    <property type="entry name" value="JmjC"/>
    <property type="match status" value="1"/>
</dbReference>